<sequence length="93" mass="10293">MEDYDDELLRGAISELESALVAEPRGLSEEVWYDLHQELRENGYVLVEVDADPMKGTDDPVQRVVIEAMDRGMAFEAGELDGYSGENGDLLGS</sequence>
<reference evidence="1 2" key="1">
    <citation type="submission" date="2008-07" db="EMBL/GenBank/DDBJ databases">
        <authorList>
            <person name="El-Sayed N."/>
            <person name="Caler E."/>
            <person name="Inman J."/>
            <person name="Amedeo P."/>
            <person name="Hass B."/>
            <person name="Wortman J."/>
        </authorList>
    </citation>
    <scope>NUCLEOTIDE SEQUENCE [LARGE SCALE GENOMIC DNA]</scope>
    <source>
        <strain evidence="2">ATCC 50983 / TXsc</strain>
    </source>
</reference>
<proteinExistence type="predicted"/>
<feature type="non-terminal residue" evidence="1">
    <location>
        <position position="93"/>
    </location>
</feature>
<evidence type="ECO:0000313" key="2">
    <source>
        <dbReference type="Proteomes" id="UP000007800"/>
    </source>
</evidence>
<dbReference type="AlphaFoldDB" id="C5LWU0"/>
<dbReference type="InParanoid" id="C5LWU0"/>
<gene>
    <name evidence="1" type="ORF">Pmar_PMAR023972</name>
</gene>
<name>C5LWU0_PERM5</name>
<protein>
    <submittedName>
        <fullName evidence="1">Uncharacterized protein</fullName>
    </submittedName>
</protein>
<dbReference type="EMBL" id="GG686255">
    <property type="protein sequence ID" value="EEQ98802.1"/>
    <property type="molecule type" value="Genomic_DNA"/>
</dbReference>
<keyword evidence="2" id="KW-1185">Reference proteome</keyword>
<dbReference type="Proteomes" id="UP000007800">
    <property type="component" value="Unassembled WGS sequence"/>
</dbReference>
<organism evidence="2">
    <name type="scientific">Perkinsus marinus (strain ATCC 50983 / TXsc)</name>
    <dbReference type="NCBI Taxonomy" id="423536"/>
    <lineage>
        <taxon>Eukaryota</taxon>
        <taxon>Sar</taxon>
        <taxon>Alveolata</taxon>
        <taxon>Perkinsozoa</taxon>
        <taxon>Perkinsea</taxon>
        <taxon>Perkinsida</taxon>
        <taxon>Perkinsidae</taxon>
        <taxon>Perkinsus</taxon>
    </lineage>
</organism>
<dbReference type="GeneID" id="9062820"/>
<dbReference type="RefSeq" id="XP_002766085.1">
    <property type="nucleotide sequence ID" value="XM_002766039.1"/>
</dbReference>
<evidence type="ECO:0000313" key="1">
    <source>
        <dbReference type="EMBL" id="EEQ98802.1"/>
    </source>
</evidence>
<accession>C5LWU0</accession>